<accession>A0A1H6KNN0</accession>
<name>A0A1H6KNN0_9BACT</name>
<dbReference type="KEGG" id="agl:PYTT_0299"/>
<reference evidence="2" key="1">
    <citation type="submission" date="2016-09" db="EMBL/GenBank/DDBJ databases">
        <authorList>
            <person name="Koehorst J."/>
        </authorList>
    </citation>
    <scope>NUCLEOTIDE SEQUENCE [LARGE SCALE GENOMIC DNA]</scope>
</reference>
<dbReference type="STRING" id="1679444.PYTT_0299"/>
<evidence type="ECO:0008006" key="3">
    <source>
        <dbReference type="Google" id="ProtNLM"/>
    </source>
</evidence>
<dbReference type="Proteomes" id="UP000176204">
    <property type="component" value="Chromosome I"/>
</dbReference>
<keyword evidence="2" id="KW-1185">Reference proteome</keyword>
<evidence type="ECO:0000313" key="1">
    <source>
        <dbReference type="EMBL" id="SEH73132.1"/>
    </source>
</evidence>
<dbReference type="AlphaFoldDB" id="A0A1H6KNN0"/>
<dbReference type="EMBL" id="LT629973">
    <property type="protein sequence ID" value="SEH73132.1"/>
    <property type="molecule type" value="Genomic_DNA"/>
</dbReference>
<dbReference type="RefSeq" id="WP_156850303.1">
    <property type="nucleotide sequence ID" value="NZ_LIGX01000002.1"/>
</dbReference>
<evidence type="ECO:0000313" key="2">
    <source>
        <dbReference type="Proteomes" id="UP000176204"/>
    </source>
</evidence>
<organism evidence="1 2">
    <name type="scientific">Akkermansia glycaniphila</name>
    <dbReference type="NCBI Taxonomy" id="1679444"/>
    <lineage>
        <taxon>Bacteria</taxon>
        <taxon>Pseudomonadati</taxon>
        <taxon>Verrucomicrobiota</taxon>
        <taxon>Verrucomicrobiia</taxon>
        <taxon>Verrucomicrobiales</taxon>
        <taxon>Akkermansiaceae</taxon>
        <taxon>Akkermansia</taxon>
    </lineage>
</organism>
<sequence>MKVQAYKETAKRSYPALAKVAALVAVSCAVGACQQQQITEIGQVPLEPTTVLVTKDKK</sequence>
<proteinExistence type="predicted"/>
<gene>
    <name evidence="1" type="ORF">PYTT_0299</name>
</gene>
<protein>
    <recommendedName>
        <fullName evidence="3">Prokaryotic membrane lipoprotein lipid attachment site profile</fullName>
    </recommendedName>
</protein>
<dbReference type="PROSITE" id="PS51257">
    <property type="entry name" value="PROKAR_LIPOPROTEIN"/>
    <property type="match status" value="1"/>
</dbReference>